<dbReference type="PRINTS" id="PR00368">
    <property type="entry name" value="FADPNR"/>
</dbReference>
<dbReference type="InterPro" id="IPR023753">
    <property type="entry name" value="FAD/NAD-binding_dom"/>
</dbReference>
<dbReference type="PANTHER" id="PTHR48105">
    <property type="entry name" value="THIOREDOXIN REDUCTASE 1-RELATED-RELATED"/>
    <property type="match status" value="1"/>
</dbReference>
<dbReference type="eggNOG" id="KOG0404">
    <property type="taxonomic scope" value="Eukaryota"/>
</dbReference>
<keyword evidence="7 8" id="KW-0676">Redox-active center</keyword>
<comment type="catalytic activity">
    <reaction evidence="8">
        <text>[thioredoxin]-dithiol + NADP(+) = [thioredoxin]-disulfide + NADPH + H(+)</text>
        <dbReference type="Rhea" id="RHEA:20345"/>
        <dbReference type="Rhea" id="RHEA-COMP:10698"/>
        <dbReference type="Rhea" id="RHEA-COMP:10700"/>
        <dbReference type="ChEBI" id="CHEBI:15378"/>
        <dbReference type="ChEBI" id="CHEBI:29950"/>
        <dbReference type="ChEBI" id="CHEBI:50058"/>
        <dbReference type="ChEBI" id="CHEBI:57783"/>
        <dbReference type="ChEBI" id="CHEBI:58349"/>
        <dbReference type="EC" id="1.8.1.9"/>
    </reaction>
</comment>
<dbReference type="SUPFAM" id="SSF51905">
    <property type="entry name" value="FAD/NAD(P)-binding domain"/>
    <property type="match status" value="1"/>
</dbReference>
<dbReference type="HOGENOM" id="CLU_309499_0_0_1"/>
<evidence type="ECO:0000256" key="5">
    <source>
        <dbReference type="ARBA" id="ARBA00023002"/>
    </source>
</evidence>
<sequence>MLKSVLGKTNTTIKHIRMVHNKVTIIGSGPAAHTAAIYLARAEMNPVLYEGMMANGIAAGGQLTTTTEVENFPGFPEGITGSELMDKMRAQSEKFGTKIITETISKVDFSSRPFKLWTEFFEDDEPITTDAVVIATGASAKRLNLPGEETYWQQGISACAVCDGAVPIFRNKPLAVVGGGDSACEEALFLTKFGSKVYMIVRKDHLRASAVMQKRVEKNEKLEILYNTVSLEAKGDGKFLTHLAIKNVKTDEVKDLPVSGLFYAIGHTPATKIFEGQLDTHENGYLKTKPGTASTSVEGVYAAGDVQDSKYRQAITSAGTGCMAALEAEAFLASMDVSKGSTYRSELAHRSQLRHNFRRGKLLTQQYTINHIITGHVDIAWSSNILTVIDVPRDMAYTCDIRTGKSSKFEVGFVPEGATCFDIGRKMVVFGKWNGSLSCMMINHKGLLVASPKICTGEGNERVGRISCVCVVETAAIGQNSKLNLKNVWSNSQIDLKRSTVILAKGGITAFSGDENGKVYGWDTKNGKLVGSYTIRDGVKVSKIKSDGKSVVICVLENFEIYSLSNAFDKLNNPVEVEKVGTILGDTDVNINNIFVDYGTETVTVWDDLHLVIYSYGSKRIVHSLTYDAPLGSTITHVAFESGDKQYIKQDHDIIGGDPLLAAIALSTGYLEIINIREPHSNTILRPIHNHRIIPTFIEEHDSVLNILNSRRSPISSIALNSVVVGIASHLGTVEIFDIMTGEYLRTVIDRIGKKKVQELQQILSTEEINNLIKISLDDTLTRGALIIGPHIQYFLCGQDKHENDTRKFKASKRLNDRKGDTLKDIEFSLDNYRADVLQNAREKKLRAKYNGEVDSEEEVDIALGLSLSLNYDEDEELRKALELSQLAEPLLVTDDEQLMNNAGRLSQNTYSTDPTELALDSDEELRLAIELSMRESYKNYANADEEQWQPL</sequence>
<dbReference type="EC" id="1.8.1.9" evidence="8"/>
<dbReference type="Gene3D" id="2.130.10.10">
    <property type="entry name" value="YVTN repeat-like/Quinoprotein amine dehydrogenase"/>
    <property type="match status" value="1"/>
</dbReference>
<keyword evidence="6" id="KW-1015">Disulfide bond</keyword>
<evidence type="ECO:0000256" key="1">
    <source>
        <dbReference type="ARBA" id="ARBA00009333"/>
    </source>
</evidence>
<dbReference type="InterPro" id="IPR015943">
    <property type="entry name" value="WD40/YVTN_repeat-like_dom_sf"/>
</dbReference>
<dbReference type="NCBIfam" id="TIGR01292">
    <property type="entry name" value="TRX_reduct"/>
    <property type="match status" value="1"/>
</dbReference>
<evidence type="ECO:0000313" key="10">
    <source>
        <dbReference type="EMBL" id="KGK39472.1"/>
    </source>
</evidence>
<proteinExistence type="inferred from homology"/>
<dbReference type="GO" id="GO:0005737">
    <property type="term" value="C:cytoplasm"/>
    <property type="evidence" value="ECO:0007669"/>
    <property type="project" value="InterPro"/>
</dbReference>
<dbReference type="InterPro" id="IPR003903">
    <property type="entry name" value="UIM_dom"/>
</dbReference>
<dbReference type="Gene3D" id="3.50.50.60">
    <property type="entry name" value="FAD/NAD(P)-binding domain"/>
    <property type="match status" value="2"/>
</dbReference>
<dbReference type="InterPro" id="IPR005982">
    <property type="entry name" value="Thioredox_Rdtase"/>
</dbReference>
<reference evidence="11" key="1">
    <citation type="journal article" date="2014" name="Microb. Cell Fact.">
        <title>Exploiting Issatchenkia orientalis SD108 for succinic acid production.</title>
        <authorList>
            <person name="Xiao H."/>
            <person name="Shao Z."/>
            <person name="Jiang Y."/>
            <person name="Dole S."/>
            <person name="Zhao H."/>
        </authorList>
    </citation>
    <scope>NUCLEOTIDE SEQUENCE [LARGE SCALE GENOMIC DNA]</scope>
    <source>
        <strain evidence="11">SD108</strain>
    </source>
</reference>
<feature type="domain" description="FAD/NAD(P)-binding" evidence="9">
    <location>
        <begin position="22"/>
        <end position="320"/>
    </location>
</feature>
<dbReference type="InterPro" id="IPR036188">
    <property type="entry name" value="FAD/NAD-bd_sf"/>
</dbReference>
<dbReference type="SMART" id="SM00726">
    <property type="entry name" value="UIM"/>
    <property type="match status" value="2"/>
</dbReference>
<keyword evidence="4 8" id="KW-0521">NADP</keyword>
<dbReference type="SUPFAM" id="SSF50978">
    <property type="entry name" value="WD40 repeat-like"/>
    <property type="match status" value="1"/>
</dbReference>
<dbReference type="InterPro" id="IPR008255">
    <property type="entry name" value="Pyr_nucl-diS_OxRdtase_2_AS"/>
</dbReference>
<evidence type="ECO:0000256" key="7">
    <source>
        <dbReference type="ARBA" id="ARBA00023284"/>
    </source>
</evidence>
<dbReference type="GO" id="GO:0004791">
    <property type="term" value="F:thioredoxin-disulfide reductase (NADPH) activity"/>
    <property type="evidence" value="ECO:0007669"/>
    <property type="project" value="UniProtKB-EC"/>
</dbReference>
<gene>
    <name evidence="10" type="ORF">JL09_g1300</name>
</gene>
<dbReference type="VEuPathDB" id="FungiDB:C5L36_0E03120"/>
<comment type="similarity">
    <text evidence="1">Belongs to the class-II pyridine nucleotide-disulfide oxidoreductase family.</text>
</comment>
<dbReference type="Gene3D" id="6.10.140.100">
    <property type="match status" value="1"/>
</dbReference>
<dbReference type="Pfam" id="PF07992">
    <property type="entry name" value="Pyr_redox_2"/>
    <property type="match status" value="1"/>
</dbReference>
<keyword evidence="3 8" id="KW-0274">FAD</keyword>
<evidence type="ECO:0000256" key="4">
    <source>
        <dbReference type="ARBA" id="ARBA00022857"/>
    </source>
</evidence>
<dbReference type="PROSITE" id="PS00573">
    <property type="entry name" value="PYRIDINE_REDOX_2"/>
    <property type="match status" value="1"/>
</dbReference>
<dbReference type="AlphaFoldDB" id="A0A099P5J5"/>
<dbReference type="InterPro" id="IPR036322">
    <property type="entry name" value="WD40_repeat_dom_sf"/>
</dbReference>
<dbReference type="GO" id="GO:0019430">
    <property type="term" value="P:removal of superoxide radicals"/>
    <property type="evidence" value="ECO:0007669"/>
    <property type="project" value="InterPro"/>
</dbReference>
<dbReference type="VEuPathDB" id="FungiDB:C5L36_0E03130"/>
<keyword evidence="5 8" id="KW-0560">Oxidoreductase</keyword>
<organism evidence="10 11">
    <name type="scientific">Pichia kudriavzevii</name>
    <name type="common">Yeast</name>
    <name type="synonym">Issatchenkia orientalis</name>
    <dbReference type="NCBI Taxonomy" id="4909"/>
    <lineage>
        <taxon>Eukaryota</taxon>
        <taxon>Fungi</taxon>
        <taxon>Dikarya</taxon>
        <taxon>Ascomycota</taxon>
        <taxon>Saccharomycotina</taxon>
        <taxon>Pichiomycetes</taxon>
        <taxon>Pichiales</taxon>
        <taxon>Pichiaceae</taxon>
        <taxon>Pichia</taxon>
    </lineage>
</organism>
<accession>A0A099P5J5</accession>
<dbReference type="Proteomes" id="UP000029867">
    <property type="component" value="Unassembled WGS sequence"/>
</dbReference>
<comment type="caution">
    <text evidence="10">The sequence shown here is derived from an EMBL/GenBank/DDBJ whole genome shotgun (WGS) entry which is preliminary data.</text>
</comment>
<dbReference type="EMBL" id="JQFK01000008">
    <property type="protein sequence ID" value="KGK39472.1"/>
    <property type="molecule type" value="Genomic_DNA"/>
</dbReference>
<dbReference type="FunFam" id="3.50.50.60:FF:000064">
    <property type="entry name" value="Thioredoxin reductase"/>
    <property type="match status" value="1"/>
</dbReference>
<keyword evidence="2 8" id="KW-0285">Flavoprotein</keyword>
<evidence type="ECO:0000256" key="3">
    <source>
        <dbReference type="ARBA" id="ARBA00022827"/>
    </source>
</evidence>
<comment type="cofactor">
    <cofactor evidence="8">
        <name>FAD</name>
        <dbReference type="ChEBI" id="CHEBI:57692"/>
    </cofactor>
    <text evidence="8">Binds 1 FAD per subunit.</text>
</comment>
<evidence type="ECO:0000313" key="11">
    <source>
        <dbReference type="Proteomes" id="UP000029867"/>
    </source>
</evidence>
<dbReference type="InterPro" id="IPR050097">
    <property type="entry name" value="Ferredoxin-NADP_redctase_2"/>
</dbReference>
<evidence type="ECO:0000256" key="6">
    <source>
        <dbReference type="ARBA" id="ARBA00023157"/>
    </source>
</evidence>
<dbReference type="PRINTS" id="PR00469">
    <property type="entry name" value="PNDRDTASEII"/>
</dbReference>
<evidence type="ECO:0000256" key="2">
    <source>
        <dbReference type="ARBA" id="ARBA00022630"/>
    </source>
</evidence>
<evidence type="ECO:0000259" key="9">
    <source>
        <dbReference type="Pfam" id="PF07992"/>
    </source>
</evidence>
<evidence type="ECO:0000256" key="8">
    <source>
        <dbReference type="RuleBase" id="RU003881"/>
    </source>
</evidence>
<protein>
    <recommendedName>
        <fullName evidence="8">Thioredoxin reductase</fullName>
        <ecNumber evidence="8">1.8.1.9</ecNumber>
    </recommendedName>
</protein>
<name>A0A099P5J5_PICKU</name>